<evidence type="ECO:0000256" key="2">
    <source>
        <dbReference type="ARBA" id="ARBA00022723"/>
    </source>
</evidence>
<dbReference type="AlphaFoldDB" id="A0A1T5FQ77"/>
<keyword evidence="2" id="KW-0479">Metal-binding</keyword>
<evidence type="ECO:0000256" key="3">
    <source>
        <dbReference type="ARBA" id="ARBA00023004"/>
    </source>
</evidence>
<organism evidence="6 7">
    <name type="scientific">Sphingopyxis flava</name>
    <dbReference type="NCBI Taxonomy" id="1507287"/>
    <lineage>
        <taxon>Bacteria</taxon>
        <taxon>Pseudomonadati</taxon>
        <taxon>Pseudomonadota</taxon>
        <taxon>Alphaproteobacteria</taxon>
        <taxon>Sphingomonadales</taxon>
        <taxon>Sphingomonadaceae</taxon>
        <taxon>Sphingopyxis</taxon>
    </lineage>
</organism>
<dbReference type="RefSeq" id="WP_079640075.1">
    <property type="nucleotide sequence ID" value="NZ_FUYP01000042.1"/>
</dbReference>
<dbReference type="InterPro" id="IPR036922">
    <property type="entry name" value="Rieske_2Fe-2S_sf"/>
</dbReference>
<dbReference type="PANTHER" id="PTHR21496">
    <property type="entry name" value="FERREDOXIN-RELATED"/>
    <property type="match status" value="1"/>
</dbReference>
<gene>
    <name evidence="6" type="ORF">SAMN06295937_104210</name>
</gene>
<keyword evidence="6" id="KW-0223">Dioxygenase</keyword>
<dbReference type="EMBL" id="FUYP01000042">
    <property type="protein sequence ID" value="SKB98338.1"/>
    <property type="molecule type" value="Genomic_DNA"/>
</dbReference>
<feature type="domain" description="Rieske" evidence="5">
    <location>
        <begin position="4"/>
        <end position="99"/>
    </location>
</feature>
<keyword evidence="3" id="KW-0408">Iron</keyword>
<keyword evidence="4" id="KW-0411">Iron-sulfur</keyword>
<dbReference type="GO" id="GO:0051537">
    <property type="term" value="F:2 iron, 2 sulfur cluster binding"/>
    <property type="evidence" value="ECO:0007669"/>
    <property type="project" value="UniProtKB-KW"/>
</dbReference>
<dbReference type="Gene3D" id="2.102.10.10">
    <property type="entry name" value="Rieske [2Fe-2S] iron-sulphur domain"/>
    <property type="match status" value="1"/>
</dbReference>
<keyword evidence="1" id="KW-0001">2Fe-2S</keyword>
<dbReference type="GO" id="GO:0046872">
    <property type="term" value="F:metal ion binding"/>
    <property type="evidence" value="ECO:0007669"/>
    <property type="project" value="UniProtKB-KW"/>
</dbReference>
<keyword evidence="6" id="KW-0560">Oxidoreductase</keyword>
<evidence type="ECO:0000259" key="5">
    <source>
        <dbReference type="PROSITE" id="PS51296"/>
    </source>
</evidence>
<dbReference type="Proteomes" id="UP000190044">
    <property type="component" value="Unassembled WGS sequence"/>
</dbReference>
<dbReference type="PANTHER" id="PTHR21496:SF23">
    <property type="entry name" value="3-PHENYLPROPIONATE_CINNAMIC ACID DIOXYGENASE FERREDOXIN SUBUNIT"/>
    <property type="match status" value="1"/>
</dbReference>
<dbReference type="InterPro" id="IPR017941">
    <property type="entry name" value="Rieske_2Fe-2S"/>
</dbReference>
<protein>
    <submittedName>
        <fullName evidence="6">Chlorobenzene dioxygenase ferredoxin/benzene/toluene dioxygenase ferredoxin subunit</fullName>
    </submittedName>
</protein>
<proteinExistence type="predicted"/>
<evidence type="ECO:0000256" key="1">
    <source>
        <dbReference type="ARBA" id="ARBA00022714"/>
    </source>
</evidence>
<dbReference type="PROSITE" id="PS51296">
    <property type="entry name" value="RIESKE"/>
    <property type="match status" value="1"/>
</dbReference>
<evidence type="ECO:0000313" key="7">
    <source>
        <dbReference type="Proteomes" id="UP000190044"/>
    </source>
</evidence>
<dbReference type="OrthoDB" id="9800167at2"/>
<name>A0A1T5FQ77_9SPHN</name>
<dbReference type="Pfam" id="PF00355">
    <property type="entry name" value="Rieske"/>
    <property type="match status" value="1"/>
</dbReference>
<reference evidence="7" key="1">
    <citation type="submission" date="2017-02" db="EMBL/GenBank/DDBJ databases">
        <authorList>
            <person name="Varghese N."/>
            <person name="Submissions S."/>
        </authorList>
    </citation>
    <scope>NUCLEOTIDE SEQUENCE [LARGE SCALE GENOMIC DNA]</scope>
    <source>
        <strain evidence="7">R11H</strain>
    </source>
</reference>
<dbReference type="CDD" id="cd03528">
    <property type="entry name" value="Rieske_RO_ferredoxin"/>
    <property type="match status" value="1"/>
</dbReference>
<keyword evidence="7" id="KW-1185">Reference proteome</keyword>
<evidence type="ECO:0000256" key="4">
    <source>
        <dbReference type="ARBA" id="ARBA00023014"/>
    </source>
</evidence>
<accession>A0A1T5FQ77</accession>
<sequence length="109" mass="11894">MGYTKVIERKNLPKGEMHRHEGGSEPVLICNVGGEFFAVQDTCTHGDWSLSDGYLDGDIVECTLHWGKFCVRTGKVKATPPCQALRVFPVKVDGDDVLVDLDGGEVKSS</sequence>
<dbReference type="GO" id="GO:0051213">
    <property type="term" value="F:dioxygenase activity"/>
    <property type="evidence" value="ECO:0007669"/>
    <property type="project" value="UniProtKB-KW"/>
</dbReference>
<dbReference type="SUPFAM" id="SSF50022">
    <property type="entry name" value="ISP domain"/>
    <property type="match status" value="1"/>
</dbReference>
<evidence type="ECO:0000313" key="6">
    <source>
        <dbReference type="EMBL" id="SKB98338.1"/>
    </source>
</evidence>